<gene>
    <name evidence="2" type="ORF">SAMN07250955_106249</name>
</gene>
<feature type="region of interest" description="Disordered" evidence="1">
    <location>
        <begin position="77"/>
        <end position="118"/>
    </location>
</feature>
<reference evidence="2 3" key="1">
    <citation type="submission" date="2017-06" db="EMBL/GenBank/DDBJ databases">
        <authorList>
            <person name="Kim H.J."/>
            <person name="Triplett B.A."/>
        </authorList>
    </citation>
    <scope>NUCLEOTIDE SEQUENCE [LARGE SCALE GENOMIC DNA]</scope>
    <source>
        <strain evidence="2 3">B29T1</strain>
    </source>
</reference>
<protein>
    <submittedName>
        <fullName evidence="2">Uncharacterized protein</fullName>
    </submittedName>
</protein>
<evidence type="ECO:0000313" key="2">
    <source>
        <dbReference type="EMBL" id="SNB68829.1"/>
    </source>
</evidence>
<accession>A0A212R9D7</accession>
<organism evidence="2 3">
    <name type="scientific">Arboricoccus pini</name>
    <dbReference type="NCBI Taxonomy" id="1963835"/>
    <lineage>
        <taxon>Bacteria</taxon>
        <taxon>Pseudomonadati</taxon>
        <taxon>Pseudomonadota</taxon>
        <taxon>Alphaproteobacteria</taxon>
        <taxon>Geminicoccales</taxon>
        <taxon>Geminicoccaceae</taxon>
        <taxon>Arboricoccus</taxon>
    </lineage>
</organism>
<sequence>MRYSPEPRRRSNRLLIFFLALIVIAGGILSLGIAYQVGVAQSSDRIASLLNDLEAHRRLVSDLSARAARAEQELARLQAGQPAEAVTPAGSAEGPSPTADPAVAPPGTPSAPPAPLPLSQDAMQTLVAAIHERLGAGVPADRLVAAISAMSAPAQQGCTAPRSESRSFLAKTPVTRDPSTARLMDGHLRVNGSGISVKAQNGRPEAWFDPTQPVAIVIDADGQTTTLNGVLPIEGDVEIEGKPVHLAAASDADKRGFIAITTTSCP</sequence>
<dbReference type="OrthoDB" id="7339473at2"/>
<feature type="compositionally biased region" description="Pro residues" evidence="1">
    <location>
        <begin position="103"/>
        <end position="116"/>
    </location>
</feature>
<name>A0A212R9D7_9PROT</name>
<dbReference type="RefSeq" id="WP_088561533.1">
    <property type="nucleotide sequence ID" value="NZ_FYEH01000006.1"/>
</dbReference>
<dbReference type="Proteomes" id="UP000197065">
    <property type="component" value="Unassembled WGS sequence"/>
</dbReference>
<evidence type="ECO:0000313" key="3">
    <source>
        <dbReference type="Proteomes" id="UP000197065"/>
    </source>
</evidence>
<evidence type="ECO:0000256" key="1">
    <source>
        <dbReference type="SAM" id="MobiDB-lite"/>
    </source>
</evidence>
<dbReference type="AlphaFoldDB" id="A0A212R9D7"/>
<proteinExistence type="predicted"/>
<dbReference type="EMBL" id="FYEH01000006">
    <property type="protein sequence ID" value="SNB68829.1"/>
    <property type="molecule type" value="Genomic_DNA"/>
</dbReference>
<keyword evidence="3" id="KW-1185">Reference proteome</keyword>